<name>A0A1H1A8Q4_9EURY</name>
<evidence type="ECO:0000313" key="4">
    <source>
        <dbReference type="EMBL" id="SDQ36032.1"/>
    </source>
</evidence>
<dbReference type="Pfam" id="PF04087">
    <property type="entry name" value="DUF389"/>
    <property type="match status" value="1"/>
</dbReference>
<evidence type="ECO:0000313" key="5">
    <source>
        <dbReference type="Proteomes" id="UP000199289"/>
    </source>
</evidence>
<evidence type="ECO:0000313" key="6">
    <source>
        <dbReference type="Proteomes" id="UP000255421"/>
    </source>
</evidence>
<dbReference type="AlphaFoldDB" id="A0A1H1A8Q4"/>
<sequence length="447" mass="47573">MRRIQVLVSDDRVSDVVDVLDDENIDYVRYRARTPDDEEQWLVEVPVPTDAIGYMLDRFEEAGVRSDQYTTVATLESAISPRSEELKQRFADDFDPLTQMELKSKAQDMSRDPTSFLAMIFLSAIIAAGGLLVDSPAIVVGSMVIAPIVGPVMTASVGGVTGDRRMLVNSIWLQAAGLLTAVVAAGGFSFLLQFLGFFPETLDIGSIELIGLRLSPGFVTMVVGFTAGAAGAFGITTKGPTSLIGVMIAAALIPAAATVGIAAAWSEYRIAVGASLLLLATIILINLGSFVVLVQFYSPDEKGWLSSASGRRLVLLATVVVVVLVVGVVGTAAGQQILFERTVNDVVETTLDQPEYGDLEPVSVRVEYSDGFLFSSPETVTVTASRTANRGDPPSVAGELDRRITEATGKQVQVRVRFQEYQRSDAGNSSSLSPAPQPASFAAPQTA</sequence>
<evidence type="ECO:0000256" key="2">
    <source>
        <dbReference type="SAM" id="Phobius"/>
    </source>
</evidence>
<dbReference type="EMBL" id="QQST01000001">
    <property type="protein sequence ID" value="RDI70282.1"/>
    <property type="molecule type" value="Genomic_DNA"/>
</dbReference>
<feature type="transmembrane region" description="Helical" evidence="2">
    <location>
        <begin position="313"/>
        <end position="334"/>
    </location>
</feature>
<dbReference type="NCBIfam" id="TIGR00341">
    <property type="entry name" value="TIGR00341 family protein"/>
    <property type="match status" value="1"/>
</dbReference>
<gene>
    <name evidence="3" type="ORF">DWB78_00280</name>
    <name evidence="4" type="ORF">SAMN05216278_1219</name>
</gene>
<keyword evidence="2" id="KW-0812">Transmembrane</keyword>
<evidence type="ECO:0000256" key="1">
    <source>
        <dbReference type="SAM" id="MobiDB-lite"/>
    </source>
</evidence>
<feature type="region of interest" description="Disordered" evidence="1">
    <location>
        <begin position="423"/>
        <end position="447"/>
    </location>
</feature>
<dbReference type="RefSeq" id="WP_092534555.1">
    <property type="nucleotide sequence ID" value="NZ_FNKQ01000002.1"/>
</dbReference>
<organism evidence="4 5">
    <name type="scientific">Halopelagius longus</name>
    <dbReference type="NCBI Taxonomy" id="1236180"/>
    <lineage>
        <taxon>Archaea</taxon>
        <taxon>Methanobacteriati</taxon>
        <taxon>Methanobacteriota</taxon>
        <taxon>Stenosarchaea group</taxon>
        <taxon>Halobacteria</taxon>
        <taxon>Halobacteriales</taxon>
        <taxon>Haloferacaceae</taxon>
    </lineage>
</organism>
<reference evidence="5" key="1">
    <citation type="submission" date="2016-10" db="EMBL/GenBank/DDBJ databases">
        <authorList>
            <person name="Varghese N."/>
            <person name="Submissions S."/>
        </authorList>
    </citation>
    <scope>NUCLEOTIDE SEQUENCE [LARGE SCALE GENOMIC DNA]</scope>
    <source>
        <strain evidence="5">CGMCC 1.12397</strain>
    </source>
</reference>
<reference evidence="4" key="2">
    <citation type="submission" date="2016-10" db="EMBL/GenBank/DDBJ databases">
        <authorList>
            <person name="de Groot N.N."/>
        </authorList>
    </citation>
    <scope>NUCLEOTIDE SEQUENCE [LARGE SCALE GENOMIC DNA]</scope>
    <source>
        <strain evidence="4">CGMCC 1.12397</strain>
    </source>
</reference>
<feature type="transmembrane region" description="Helical" evidence="2">
    <location>
        <begin position="114"/>
        <end position="132"/>
    </location>
</feature>
<feature type="transmembrane region" description="Helical" evidence="2">
    <location>
        <begin position="138"/>
        <end position="160"/>
    </location>
</feature>
<dbReference type="EMBL" id="FNKQ01000002">
    <property type="protein sequence ID" value="SDQ36032.1"/>
    <property type="molecule type" value="Genomic_DNA"/>
</dbReference>
<feature type="compositionally biased region" description="Low complexity" evidence="1">
    <location>
        <begin position="429"/>
        <end position="447"/>
    </location>
</feature>
<keyword evidence="2" id="KW-1133">Transmembrane helix</keyword>
<dbReference type="InterPro" id="IPR005240">
    <property type="entry name" value="DUF389"/>
</dbReference>
<dbReference type="OrthoDB" id="275581at2157"/>
<dbReference type="PANTHER" id="PTHR20992">
    <property type="entry name" value="AT15442P-RELATED"/>
    <property type="match status" value="1"/>
</dbReference>
<dbReference type="PANTHER" id="PTHR20992:SF9">
    <property type="entry name" value="AT15442P-RELATED"/>
    <property type="match status" value="1"/>
</dbReference>
<feature type="transmembrane region" description="Helical" evidence="2">
    <location>
        <begin position="172"/>
        <end position="198"/>
    </location>
</feature>
<protein>
    <submittedName>
        <fullName evidence="4">TIGR00341 family protein</fullName>
    </submittedName>
</protein>
<feature type="transmembrane region" description="Helical" evidence="2">
    <location>
        <begin position="243"/>
        <end position="265"/>
    </location>
</feature>
<dbReference type="Proteomes" id="UP000255421">
    <property type="component" value="Unassembled WGS sequence"/>
</dbReference>
<keyword evidence="6" id="KW-1185">Reference proteome</keyword>
<proteinExistence type="predicted"/>
<reference evidence="3 6" key="3">
    <citation type="submission" date="2018-07" db="EMBL/GenBank/DDBJ databases">
        <title>Genome sequence of extremly halophilic archaeon Halopelagius longus strain BC12-B1.</title>
        <authorList>
            <person name="Zhang X."/>
        </authorList>
    </citation>
    <scope>NUCLEOTIDE SEQUENCE [LARGE SCALE GENOMIC DNA]</scope>
    <source>
        <strain evidence="3 6">BC12-B1</strain>
    </source>
</reference>
<dbReference type="Proteomes" id="UP000199289">
    <property type="component" value="Unassembled WGS sequence"/>
</dbReference>
<evidence type="ECO:0000313" key="3">
    <source>
        <dbReference type="EMBL" id="RDI70282.1"/>
    </source>
</evidence>
<feature type="transmembrane region" description="Helical" evidence="2">
    <location>
        <begin position="218"/>
        <end position="236"/>
    </location>
</feature>
<feature type="transmembrane region" description="Helical" evidence="2">
    <location>
        <begin position="271"/>
        <end position="293"/>
    </location>
</feature>
<keyword evidence="2" id="KW-0472">Membrane</keyword>
<accession>A0A1H1A8Q4</accession>